<evidence type="ECO:0000259" key="2">
    <source>
        <dbReference type="Pfam" id="PF01636"/>
    </source>
</evidence>
<dbReference type="EMBL" id="KV441387">
    <property type="protein sequence ID" value="OAF62632.1"/>
    <property type="molecule type" value="Genomic_DNA"/>
</dbReference>
<dbReference type="CDD" id="cd05120">
    <property type="entry name" value="APH_ChoK_like"/>
    <property type="match status" value="1"/>
</dbReference>
<dbReference type="InterPro" id="IPR011009">
    <property type="entry name" value="Kinase-like_dom_sf"/>
</dbReference>
<feature type="domain" description="Aminoglycoside phosphotransferase" evidence="2">
    <location>
        <begin position="34"/>
        <end position="217"/>
    </location>
</feature>
<evidence type="ECO:0000313" key="3">
    <source>
        <dbReference type="EMBL" id="OAF62632.1"/>
    </source>
</evidence>
<organism evidence="3">
    <name type="scientific">Pseudogymnoascus destructans</name>
    <dbReference type="NCBI Taxonomy" id="655981"/>
    <lineage>
        <taxon>Eukaryota</taxon>
        <taxon>Fungi</taxon>
        <taxon>Dikarya</taxon>
        <taxon>Ascomycota</taxon>
        <taxon>Pezizomycotina</taxon>
        <taxon>Leotiomycetes</taxon>
        <taxon>Thelebolales</taxon>
        <taxon>Thelebolaceae</taxon>
        <taxon>Pseudogymnoascus</taxon>
    </lineage>
</organism>
<dbReference type="eggNOG" id="ENOG502S7HW">
    <property type="taxonomic scope" value="Eukaryota"/>
</dbReference>
<name>A0A177AMA8_9PEZI</name>
<proteinExistence type="predicted"/>
<dbReference type="GeneID" id="36284293"/>
<dbReference type="AlphaFoldDB" id="A0A177AMA8"/>
<dbReference type="InterPro" id="IPR051678">
    <property type="entry name" value="AGP_Transferase"/>
</dbReference>
<feature type="region of interest" description="Disordered" evidence="1">
    <location>
        <begin position="1"/>
        <end position="21"/>
    </location>
</feature>
<accession>A0A177AMA8</accession>
<dbReference type="PANTHER" id="PTHR21310:SF15">
    <property type="entry name" value="AMINOGLYCOSIDE PHOSPHOTRANSFERASE DOMAIN-CONTAINING PROTEIN"/>
    <property type="match status" value="1"/>
</dbReference>
<sequence>MSDANLSASINPLQSPPKRTHKAEGIYVKHGTGRQVHREVEAMEFVRQRTSIPIPSVFEIYVNDNDASASSWFSMSAIPGSPLTDAWPSMNDEARRATQADLRSYLHELRTVPSPTPAYIGSCSGGSAYDHRLNNGYPCGPFASVSDFHDFLVVPVARCPRQELVTYYRQQLADNHGVVFTHADLCGDHIFVEPKTGRITGIIDWEMAGWWPAYWEYTKSRFGSRYQTWWKTLLGHVLDSHERELRIEEDLQQF</sequence>
<gene>
    <name evidence="3" type="ORF">VC83_01202</name>
</gene>
<dbReference type="InterPro" id="IPR002575">
    <property type="entry name" value="Aminoglycoside_PTrfase"/>
</dbReference>
<dbReference type="PANTHER" id="PTHR21310">
    <property type="entry name" value="AMINOGLYCOSIDE PHOSPHOTRANSFERASE-RELATED-RELATED"/>
    <property type="match status" value="1"/>
</dbReference>
<dbReference type="SUPFAM" id="SSF56112">
    <property type="entry name" value="Protein kinase-like (PK-like)"/>
    <property type="match status" value="1"/>
</dbReference>
<dbReference type="VEuPathDB" id="FungiDB:GMDG_07004"/>
<protein>
    <recommendedName>
        <fullName evidence="2">Aminoglycoside phosphotransferase domain-containing protein</fullName>
    </recommendedName>
</protein>
<dbReference type="Pfam" id="PF01636">
    <property type="entry name" value="APH"/>
    <property type="match status" value="1"/>
</dbReference>
<feature type="compositionally biased region" description="Polar residues" evidence="1">
    <location>
        <begin position="1"/>
        <end position="13"/>
    </location>
</feature>
<evidence type="ECO:0000256" key="1">
    <source>
        <dbReference type="SAM" id="MobiDB-lite"/>
    </source>
</evidence>
<reference evidence="3" key="1">
    <citation type="submission" date="2016-03" db="EMBL/GenBank/DDBJ databases">
        <title>Updated assembly of Pseudogymnoascus destructans, the fungus causing white-nose syndrome of bats.</title>
        <authorList>
            <person name="Palmer J.M."/>
            <person name="Drees K.P."/>
            <person name="Foster J.T."/>
            <person name="Lindner D.L."/>
        </authorList>
    </citation>
    <scope>NUCLEOTIDE SEQUENCE [LARGE SCALE GENOMIC DNA]</scope>
    <source>
        <strain evidence="3">20631-21</strain>
    </source>
</reference>
<dbReference type="Gene3D" id="3.90.1200.10">
    <property type="match status" value="1"/>
</dbReference>
<dbReference type="RefSeq" id="XP_024327904.1">
    <property type="nucleotide sequence ID" value="XM_024464886.1"/>
</dbReference>
<dbReference type="Proteomes" id="UP000077154">
    <property type="component" value="Unassembled WGS sequence"/>
</dbReference>
<dbReference type="OrthoDB" id="2906425at2759"/>